<name>Q1D992_MYXXD</name>
<evidence type="ECO:0008006" key="3">
    <source>
        <dbReference type="Google" id="ProtNLM"/>
    </source>
</evidence>
<gene>
    <name evidence="1" type="ordered locus">MXAN_2562</name>
</gene>
<sequence length="260" mass="28124">MRDAGVPRSLAVVEEEAVMSRASALGVVALLATLPAWGQDTVVVEEEVSLRSPRSGGIQFRLGGYKPLIDEESGLTGTPYEDYFGGESLLTFEVELQRYFYQGVGTAGVGFSAGYGEKYGTAKLASGADAAERTALRLIPLSLNAFYKFDYAAFEWGIPLVPYGKLGLIYTPWWILKGTGTEAVGGNRGSGGKWGWGATGGVAFLLDVLEPRFARDFDSDLGVNHSYIFAEYTYADVDNFGGPGLNLSNRRWMFGLALDY</sequence>
<dbReference type="KEGG" id="mxa:MXAN_2562"/>
<organism evidence="1 2">
    <name type="scientific">Myxococcus xanthus (strain DK1622)</name>
    <dbReference type="NCBI Taxonomy" id="246197"/>
    <lineage>
        <taxon>Bacteria</taxon>
        <taxon>Pseudomonadati</taxon>
        <taxon>Myxococcota</taxon>
        <taxon>Myxococcia</taxon>
        <taxon>Myxococcales</taxon>
        <taxon>Cystobacterineae</taxon>
        <taxon>Myxococcaceae</taxon>
        <taxon>Myxococcus</taxon>
    </lineage>
</organism>
<accession>Q1D992</accession>
<dbReference type="EnsemblBacteria" id="ABF91942">
    <property type="protein sequence ID" value="ABF91942"/>
    <property type="gene ID" value="MXAN_2562"/>
</dbReference>
<dbReference type="STRING" id="246197.MXAN_2562"/>
<evidence type="ECO:0000313" key="1">
    <source>
        <dbReference type="EMBL" id="ABF91942.1"/>
    </source>
</evidence>
<dbReference type="eggNOG" id="ENOG5030SMX">
    <property type="taxonomic scope" value="Bacteria"/>
</dbReference>
<dbReference type="HOGENOM" id="CLU_1159557_0_0_7"/>
<dbReference type="Proteomes" id="UP000002402">
    <property type="component" value="Chromosome"/>
</dbReference>
<dbReference type="NCBIfam" id="NF040596">
    <property type="entry name" value="MXAN_2562_fam"/>
    <property type="match status" value="1"/>
</dbReference>
<dbReference type="EMBL" id="CP000113">
    <property type="protein sequence ID" value="ABF91942.1"/>
    <property type="molecule type" value="Genomic_DNA"/>
</dbReference>
<reference evidence="1 2" key="1">
    <citation type="journal article" date="2006" name="Proc. Natl. Acad. Sci. U.S.A.">
        <title>Evolution of sensory complexity recorded in a myxobacterial genome.</title>
        <authorList>
            <person name="Goldman B.S."/>
            <person name="Nierman W.C."/>
            <person name="Kaiser D."/>
            <person name="Slater S.C."/>
            <person name="Durkin A.S."/>
            <person name="Eisen J.A."/>
            <person name="Ronning C.M."/>
            <person name="Barbazuk W.B."/>
            <person name="Blanchard M."/>
            <person name="Field C."/>
            <person name="Halling C."/>
            <person name="Hinkle G."/>
            <person name="Iartchuk O."/>
            <person name="Kim H.S."/>
            <person name="Mackenzie C."/>
            <person name="Madupu R."/>
            <person name="Miller N."/>
            <person name="Shvartsbeyn A."/>
            <person name="Sullivan S.A."/>
            <person name="Vaudin M."/>
            <person name="Wiegand R."/>
            <person name="Kaplan H.B."/>
        </authorList>
    </citation>
    <scope>NUCLEOTIDE SEQUENCE [LARGE SCALE GENOMIC DNA]</scope>
    <source>
        <strain evidence="2">DK1622</strain>
    </source>
</reference>
<dbReference type="AlphaFoldDB" id="Q1D992"/>
<proteinExistence type="predicted"/>
<keyword evidence="2" id="KW-1185">Reference proteome</keyword>
<protein>
    <recommendedName>
        <fullName evidence="3">Outer membrane protein beta-barrel domain-containing protein</fullName>
    </recommendedName>
</protein>
<evidence type="ECO:0000313" key="2">
    <source>
        <dbReference type="Proteomes" id="UP000002402"/>
    </source>
</evidence>